<dbReference type="EC" id="3.4.21.92" evidence="2"/>
<dbReference type="CDD" id="cd07017">
    <property type="entry name" value="S14_ClpP_2"/>
    <property type="match status" value="1"/>
</dbReference>
<comment type="caution">
    <text evidence="2">Lacks conserved residue(s) required for the propagation of feature annotation.</text>
</comment>
<dbReference type="InterPro" id="IPR029045">
    <property type="entry name" value="ClpP/crotonase-like_dom_sf"/>
</dbReference>
<comment type="caution">
    <text evidence="4">The sequence shown here is derived from an EMBL/GenBank/DDBJ whole genome shotgun (WGS) entry which is preliminary data.</text>
</comment>
<evidence type="ECO:0000256" key="3">
    <source>
        <dbReference type="RuleBase" id="RU003567"/>
    </source>
</evidence>
<dbReference type="InterPro" id="IPR001907">
    <property type="entry name" value="ClpP"/>
</dbReference>
<dbReference type="GO" id="GO:0009368">
    <property type="term" value="C:endopeptidase Clp complex"/>
    <property type="evidence" value="ECO:0007669"/>
    <property type="project" value="TreeGrafter"/>
</dbReference>
<dbReference type="Proteomes" id="UP000253741">
    <property type="component" value="Unassembled WGS sequence"/>
</dbReference>
<dbReference type="GO" id="GO:0004252">
    <property type="term" value="F:serine-type endopeptidase activity"/>
    <property type="evidence" value="ECO:0007669"/>
    <property type="project" value="UniProtKB-UniRule"/>
</dbReference>
<protein>
    <recommendedName>
        <fullName evidence="2 3">ATP-dependent Clp protease proteolytic subunit</fullName>
        <ecNumber evidence="2">3.4.21.92</ecNumber>
    </recommendedName>
    <alternativeName>
        <fullName evidence="2">Endopeptidase Clp</fullName>
    </alternativeName>
</protein>
<dbReference type="NCBIfam" id="NF009205">
    <property type="entry name" value="PRK12553.1"/>
    <property type="match status" value="1"/>
</dbReference>
<comment type="similarity">
    <text evidence="1 2 3">Belongs to the peptidase S14 family.</text>
</comment>
<dbReference type="GO" id="GO:0005737">
    <property type="term" value="C:cytoplasm"/>
    <property type="evidence" value="ECO:0007669"/>
    <property type="project" value="UniProtKB-SubCell"/>
</dbReference>
<keyword evidence="2" id="KW-0720">Serine protease</keyword>
<evidence type="ECO:0000256" key="2">
    <source>
        <dbReference type="HAMAP-Rule" id="MF_00444"/>
    </source>
</evidence>
<proteinExistence type="inferred from homology"/>
<reference evidence="4 5" key="1">
    <citation type="submission" date="2018-07" db="EMBL/GenBank/DDBJ databases">
        <title>Streptomyces species from bats.</title>
        <authorList>
            <person name="Dunlap C."/>
        </authorList>
    </citation>
    <scope>NUCLEOTIDE SEQUENCE [LARGE SCALE GENOMIC DNA]</scope>
    <source>
        <strain evidence="4 5">AC230</strain>
    </source>
</reference>
<comment type="subcellular location">
    <subcellularLocation>
        <location evidence="2">Cytoplasm</location>
    </subcellularLocation>
</comment>
<organism evidence="4 5">
    <name type="scientific">Streptomyces corynorhini</name>
    <dbReference type="NCBI Taxonomy" id="2282652"/>
    <lineage>
        <taxon>Bacteria</taxon>
        <taxon>Bacillati</taxon>
        <taxon>Actinomycetota</taxon>
        <taxon>Actinomycetes</taxon>
        <taxon>Kitasatosporales</taxon>
        <taxon>Streptomycetaceae</taxon>
        <taxon>Streptomyces</taxon>
    </lineage>
</organism>
<dbReference type="PRINTS" id="PR00127">
    <property type="entry name" value="CLPPROTEASEP"/>
</dbReference>
<dbReference type="GO" id="GO:0051117">
    <property type="term" value="F:ATPase binding"/>
    <property type="evidence" value="ECO:0007669"/>
    <property type="project" value="TreeGrafter"/>
</dbReference>
<comment type="subunit">
    <text evidence="2">Fourteen ClpP subunits assemble into 2 heptameric rings which stack back to back to give a disk-like structure with a central cavity, resembling the structure of eukaryotic proteasomes.</text>
</comment>
<dbReference type="HAMAP" id="MF_00444">
    <property type="entry name" value="ClpP"/>
    <property type="match status" value="1"/>
</dbReference>
<comment type="function">
    <text evidence="2">Cleaves peptides in various proteins in a process that requires ATP hydrolysis. Has a chymotrypsin-like activity. Plays a major role in the degradation of misfolded proteins.</text>
</comment>
<keyword evidence="5" id="KW-1185">Reference proteome</keyword>
<name>A0A370B405_9ACTN</name>
<dbReference type="SUPFAM" id="SSF52096">
    <property type="entry name" value="ClpP/crotonase"/>
    <property type="match status" value="1"/>
</dbReference>
<dbReference type="Gene3D" id="3.90.226.10">
    <property type="entry name" value="2-enoyl-CoA Hydratase, Chain A, domain 1"/>
    <property type="match status" value="1"/>
</dbReference>
<dbReference type="Pfam" id="PF00574">
    <property type="entry name" value="CLP_protease"/>
    <property type="match status" value="1"/>
</dbReference>
<comment type="catalytic activity">
    <reaction evidence="2">
        <text>Hydrolysis of proteins to small peptides in the presence of ATP and magnesium. alpha-casein is the usual test substrate. In the absence of ATP, only oligopeptides shorter than five residues are hydrolyzed (such as succinyl-Leu-Tyr-|-NHMec, and Leu-Tyr-Leu-|-Tyr-Trp, in which cleavage of the -Tyr-|-Leu- and -Tyr-|-Trp bonds also occurs).</text>
        <dbReference type="EC" id="3.4.21.92"/>
    </reaction>
</comment>
<dbReference type="GO" id="GO:0006515">
    <property type="term" value="P:protein quality control for misfolded or incompletely synthesized proteins"/>
    <property type="evidence" value="ECO:0007669"/>
    <property type="project" value="TreeGrafter"/>
</dbReference>
<keyword evidence="2" id="KW-0378">Hydrolase</keyword>
<evidence type="ECO:0000313" key="4">
    <source>
        <dbReference type="EMBL" id="RDG34804.1"/>
    </source>
</evidence>
<dbReference type="FunFam" id="3.90.226.10:FF:000002">
    <property type="entry name" value="ATP-dependent Clp protease proteolytic subunit"/>
    <property type="match status" value="1"/>
</dbReference>
<dbReference type="PANTHER" id="PTHR10381">
    <property type="entry name" value="ATP-DEPENDENT CLP PROTEASE PROTEOLYTIC SUBUNIT"/>
    <property type="match status" value="1"/>
</dbReference>
<keyword evidence="2 4" id="KW-0645">Protease</keyword>
<dbReference type="AlphaFoldDB" id="A0A370B405"/>
<dbReference type="PANTHER" id="PTHR10381:SF26">
    <property type="entry name" value="ATP-DEPENDENT CLP PROTEASE PROTEOLYTIC SUBUNIT-LIKE-RELATED"/>
    <property type="match status" value="1"/>
</dbReference>
<accession>A0A370B405</accession>
<sequence length="213" mass="23244">MYRPSSRYVLPEFTERTTHGSRTLDPYSKLFEDRIIFLGTAVDETSANDVIAQFVHLEYDAPDRDIRVYINSPGGSVDAMSAIYDTMQLVTCDVETVCLGQAAATAAVLVAAGTPGKRMALPGARFVLNQPRAGEPVRGQPSDLAIHAQEMLRQRSLLITMLTRHTGRSEDRIAETIERDTILDAPGAVSFGLIDHVTESRKTSARRLGPVGG</sequence>
<dbReference type="RefSeq" id="WP_114626758.1">
    <property type="nucleotide sequence ID" value="NZ_QQNA01000278.1"/>
</dbReference>
<evidence type="ECO:0000313" key="5">
    <source>
        <dbReference type="Proteomes" id="UP000253741"/>
    </source>
</evidence>
<dbReference type="EMBL" id="QQNA01000278">
    <property type="protein sequence ID" value="RDG34804.1"/>
    <property type="molecule type" value="Genomic_DNA"/>
</dbReference>
<gene>
    <name evidence="2" type="primary">clpP</name>
    <name evidence="4" type="ORF">DVH02_28625</name>
</gene>
<dbReference type="InterPro" id="IPR023562">
    <property type="entry name" value="ClpP/TepA"/>
</dbReference>
<evidence type="ECO:0000256" key="1">
    <source>
        <dbReference type="ARBA" id="ARBA00007039"/>
    </source>
</evidence>
<keyword evidence="2" id="KW-0963">Cytoplasm</keyword>
<dbReference type="GO" id="GO:0004176">
    <property type="term" value="F:ATP-dependent peptidase activity"/>
    <property type="evidence" value="ECO:0007669"/>
    <property type="project" value="InterPro"/>
</dbReference>
<dbReference type="OrthoDB" id="9802800at2"/>